<feature type="transmembrane region" description="Helical" evidence="1">
    <location>
        <begin position="31"/>
        <end position="48"/>
    </location>
</feature>
<proteinExistence type="evidence at transcript level"/>
<keyword evidence="1" id="KW-0812">Transmembrane</keyword>
<protein>
    <submittedName>
        <fullName evidence="2">Uncharacterized protein</fullName>
    </submittedName>
</protein>
<dbReference type="EMBL" id="KT754723">
    <property type="protein sequence ID" value="ALS04557.1"/>
    <property type="molecule type" value="mRNA"/>
</dbReference>
<reference evidence="2" key="1">
    <citation type="journal article" date="2015" name="Sci. Rep.">
        <title>Spliced leader RNA trans-splicing discovered in copepods.</title>
        <authorList>
            <person name="Yang F."/>
            <person name="Xu D."/>
            <person name="Zhuang Y."/>
            <person name="Yi X."/>
            <person name="Huang Y."/>
            <person name="Chen H."/>
            <person name="Lin S."/>
            <person name="Campbell D.A."/>
            <person name="Sturm N.R."/>
            <person name="Liu G."/>
            <person name="Zhang H."/>
        </authorList>
    </citation>
    <scope>NUCLEOTIDE SEQUENCE</scope>
</reference>
<dbReference type="AlphaFoldDB" id="A0A0U2V6D2"/>
<evidence type="ECO:0000256" key="1">
    <source>
        <dbReference type="SAM" id="Phobius"/>
    </source>
</evidence>
<name>A0A0U2V6D2_ACAPC</name>
<organism evidence="2">
    <name type="scientific">Acartia pacifica</name>
    <name type="common">Copepod</name>
    <dbReference type="NCBI Taxonomy" id="335913"/>
    <lineage>
        <taxon>Eukaryota</taxon>
        <taxon>Metazoa</taxon>
        <taxon>Ecdysozoa</taxon>
        <taxon>Arthropoda</taxon>
        <taxon>Crustacea</taxon>
        <taxon>Multicrustacea</taxon>
        <taxon>Hexanauplia</taxon>
        <taxon>Copepoda</taxon>
        <taxon>Calanoida</taxon>
        <taxon>Acartiidae</taxon>
        <taxon>Acartia</taxon>
    </lineage>
</organism>
<keyword evidence="1" id="KW-1133">Transmembrane helix</keyword>
<keyword evidence="1" id="KW-0472">Membrane</keyword>
<sequence length="69" mass="7626">MSRNVDGPTSLLLATFKIWMTGTAILLRNRLAHFLYLGSLFVVLFLDLEASHSLSVTAVPTYLASMINL</sequence>
<accession>A0A0U2V6D2</accession>
<evidence type="ECO:0000313" key="2">
    <source>
        <dbReference type="EMBL" id="ALS04557.1"/>
    </source>
</evidence>